<dbReference type="AlphaFoldDB" id="A0A2P5HE62"/>
<dbReference type="EMBL" id="MAVT02004196">
    <property type="protein sequence ID" value="POS68546.1"/>
    <property type="molecule type" value="Genomic_DNA"/>
</dbReference>
<comment type="caution">
    <text evidence="1">The sequence shown here is derived from an EMBL/GenBank/DDBJ whole genome shotgun (WGS) entry which is preliminary data.</text>
</comment>
<sequence length="307" mass="35111">MRAALMHTLKVTADHDCFGSGPAAERPTFPPLEILALDTEFPAWSIPTDDDLLKLSRPYAKKTPDAHHDGHARGLVGFCVENRKLRVERRVSVWNTILQQQQDDLNDVPEMTQETAWACDETGFTTVRATDNIALWLMEAASLIPAGMPKDSFTLILDGAPGNDVLSDVFIKYIQRDAAWQMAWQIALERKDGQSKTGEQNLLDDHFMRLRGASCYLYEDFPLVLDEIINNRSKLIQCTFDTGPKIWDVGTELNKYQSLDDEAWDKHRHNHRDMFYWRQLEPSEGFDNVGCKTEILPYKSDDEYLSD</sequence>
<gene>
    <name evidence="1" type="ORF">DHEL01_v213060</name>
</gene>
<reference evidence="1" key="1">
    <citation type="submission" date="2017-09" db="EMBL/GenBank/DDBJ databases">
        <title>Polyketide synthases of a Diaporthe helianthi virulent isolate.</title>
        <authorList>
            <person name="Baroncelli R."/>
        </authorList>
    </citation>
    <scope>NUCLEOTIDE SEQUENCE [LARGE SCALE GENOMIC DNA]</scope>
    <source>
        <strain evidence="1">7/96</strain>
    </source>
</reference>
<protein>
    <submittedName>
        <fullName evidence="1">Uncharacterized protein</fullName>
    </submittedName>
</protein>
<dbReference type="Proteomes" id="UP000094444">
    <property type="component" value="Unassembled WGS sequence"/>
</dbReference>
<organism evidence="1 2">
    <name type="scientific">Diaporthe helianthi</name>
    <dbReference type="NCBI Taxonomy" id="158607"/>
    <lineage>
        <taxon>Eukaryota</taxon>
        <taxon>Fungi</taxon>
        <taxon>Dikarya</taxon>
        <taxon>Ascomycota</taxon>
        <taxon>Pezizomycotina</taxon>
        <taxon>Sordariomycetes</taxon>
        <taxon>Sordariomycetidae</taxon>
        <taxon>Diaporthales</taxon>
        <taxon>Diaporthaceae</taxon>
        <taxon>Diaporthe</taxon>
    </lineage>
</organism>
<keyword evidence="2" id="KW-1185">Reference proteome</keyword>
<evidence type="ECO:0000313" key="2">
    <source>
        <dbReference type="Proteomes" id="UP000094444"/>
    </source>
</evidence>
<accession>A0A2P5HE62</accession>
<evidence type="ECO:0000313" key="1">
    <source>
        <dbReference type="EMBL" id="POS68546.1"/>
    </source>
</evidence>
<proteinExistence type="predicted"/>
<name>A0A2P5HE62_DIAHE</name>
<dbReference type="InParanoid" id="A0A2P5HE62"/>
<dbReference type="OrthoDB" id="5201614at2759"/>